<dbReference type="Gene3D" id="1.10.600.10">
    <property type="entry name" value="Farnesyl Diphosphate Synthase"/>
    <property type="match status" value="1"/>
</dbReference>
<dbReference type="RefSeq" id="XP_021858139.1">
    <property type="nucleotide sequence ID" value="XM_022002447.2"/>
</dbReference>
<dbReference type="PROSITE" id="PS01045">
    <property type="entry name" value="SQUALEN_PHYTOEN_SYN_2"/>
    <property type="match status" value="1"/>
</dbReference>
<dbReference type="Proteomes" id="UP000813463">
    <property type="component" value="Chromosome 4"/>
</dbReference>
<comment type="similarity">
    <text evidence="3">Belongs to the phytoene/squalene synthase family.</text>
</comment>
<evidence type="ECO:0000256" key="4">
    <source>
        <dbReference type="ARBA" id="ARBA00012396"/>
    </source>
</evidence>
<dbReference type="InterPro" id="IPR033904">
    <property type="entry name" value="Trans_IPPS_HH"/>
</dbReference>
<dbReference type="FunFam" id="1.10.600.10:FF:000004">
    <property type="entry name" value="Phytoene synthase chloroplastic"/>
    <property type="match status" value="1"/>
</dbReference>
<accession>A0A9R0J1E8</accession>
<evidence type="ECO:0000256" key="5">
    <source>
        <dbReference type="ARBA" id="ARBA00022679"/>
    </source>
</evidence>
<dbReference type="GO" id="GO:0009536">
    <property type="term" value="C:plastid"/>
    <property type="evidence" value="ECO:0007669"/>
    <property type="project" value="UniProtKB-ARBA"/>
</dbReference>
<protein>
    <recommendedName>
        <fullName evidence="4">15-cis-phytoene synthase</fullName>
        <ecNumber evidence="4">2.5.1.32</ecNumber>
    </recommendedName>
</protein>
<evidence type="ECO:0000256" key="1">
    <source>
        <dbReference type="ARBA" id="ARBA00001805"/>
    </source>
</evidence>
<evidence type="ECO:0000256" key="6">
    <source>
        <dbReference type="ARBA" id="ARBA00022746"/>
    </source>
</evidence>
<evidence type="ECO:0000313" key="8">
    <source>
        <dbReference type="Proteomes" id="UP000813463"/>
    </source>
</evidence>
<name>A0A9R0J1E8_SPIOL</name>
<evidence type="ECO:0000256" key="2">
    <source>
        <dbReference type="ARBA" id="ARBA00005172"/>
    </source>
</evidence>
<dbReference type="GO" id="GO:0051996">
    <property type="term" value="F:squalene synthase [NAD(P)H] activity"/>
    <property type="evidence" value="ECO:0007669"/>
    <property type="project" value="InterPro"/>
</dbReference>
<evidence type="ECO:0000256" key="3">
    <source>
        <dbReference type="ARBA" id="ARBA00006251"/>
    </source>
</evidence>
<reference evidence="8" key="1">
    <citation type="journal article" date="2021" name="Nat. Commun.">
        <title>Genomic analyses provide insights into spinach domestication and the genetic basis of agronomic traits.</title>
        <authorList>
            <person name="Cai X."/>
            <person name="Sun X."/>
            <person name="Xu C."/>
            <person name="Sun H."/>
            <person name="Wang X."/>
            <person name="Ge C."/>
            <person name="Zhang Z."/>
            <person name="Wang Q."/>
            <person name="Fei Z."/>
            <person name="Jiao C."/>
            <person name="Wang Q."/>
        </authorList>
    </citation>
    <scope>NUCLEOTIDE SEQUENCE [LARGE SCALE GENOMIC DNA]</scope>
    <source>
        <strain evidence="8">cv. Varoflay</strain>
    </source>
</reference>
<organism evidence="8 9">
    <name type="scientific">Spinacia oleracea</name>
    <name type="common">Spinach</name>
    <dbReference type="NCBI Taxonomy" id="3562"/>
    <lineage>
        <taxon>Eukaryota</taxon>
        <taxon>Viridiplantae</taxon>
        <taxon>Streptophyta</taxon>
        <taxon>Embryophyta</taxon>
        <taxon>Tracheophyta</taxon>
        <taxon>Spermatophyta</taxon>
        <taxon>Magnoliopsida</taxon>
        <taxon>eudicotyledons</taxon>
        <taxon>Gunneridae</taxon>
        <taxon>Pentapetalae</taxon>
        <taxon>Caryophyllales</taxon>
        <taxon>Chenopodiaceae</taxon>
        <taxon>Chenopodioideae</taxon>
        <taxon>Anserineae</taxon>
        <taxon>Spinacia</taxon>
    </lineage>
</organism>
<dbReference type="AlphaFoldDB" id="A0A9R0J1E8"/>
<keyword evidence="8" id="KW-1185">Reference proteome</keyword>
<dbReference type="EC" id="2.5.1.32" evidence="4"/>
<comment type="catalytic activity">
    <reaction evidence="1">
        <text>2 (2E,6E,10E)-geranylgeranyl diphosphate = 15-cis-phytoene + 2 diphosphate</text>
        <dbReference type="Rhea" id="RHEA:34475"/>
        <dbReference type="ChEBI" id="CHEBI:27787"/>
        <dbReference type="ChEBI" id="CHEBI:33019"/>
        <dbReference type="ChEBI" id="CHEBI:58756"/>
        <dbReference type="EC" id="2.5.1.32"/>
    </reaction>
</comment>
<dbReference type="GeneID" id="110797344"/>
<evidence type="ECO:0000313" key="9">
    <source>
        <dbReference type="RefSeq" id="XP_021858139.1"/>
    </source>
</evidence>
<gene>
    <name evidence="9" type="primary">LOC110797344</name>
</gene>
<dbReference type="KEGG" id="soe:110797344"/>
<dbReference type="PANTHER" id="PTHR31480">
    <property type="entry name" value="BIFUNCTIONAL LYCOPENE CYCLASE/PHYTOENE SYNTHASE"/>
    <property type="match status" value="1"/>
</dbReference>
<dbReference type="Pfam" id="PF00494">
    <property type="entry name" value="SQS_PSY"/>
    <property type="match status" value="1"/>
</dbReference>
<keyword evidence="6" id="KW-0125">Carotenoid biosynthesis</keyword>
<dbReference type="GO" id="GO:0016117">
    <property type="term" value="P:carotenoid biosynthetic process"/>
    <property type="evidence" value="ECO:0000318"/>
    <property type="project" value="GO_Central"/>
</dbReference>
<dbReference type="InterPro" id="IPR008949">
    <property type="entry name" value="Isoprenoid_synthase_dom_sf"/>
</dbReference>
<sequence>MYSSLAMQFLYLQTTGTAHKNGLMQKLKVNKAPKFELHRRKSTSFLVLSNKGIERQSKGVIPRKQTHLDPTLLTEAYNSCRKICAQNSTSYYLGSLLLTEERKKAIWAIYAWTHRIDELVDGPNSRLTDSAVLDSWEKRLEDIFDGRPHDKIDAALADTVQRFPLDIKPFKDLMKGMRMDTWKKRYENYEELELYCYYVSGTGGLMTIPIAGISPEFASSTESVYKAALSLGTAFQLTNILRDVEEDALRGRVYLPQDELREFGLTDKDIFSKNVSEKWREFTKKQIVRARYYYDLAEQGVSQLNSESRWPVWASLMLYRAILDRIERNNYDNLTKRAKLGNAEKLMLLPLAYAKATGW</sequence>
<comment type="pathway">
    <text evidence="2">Carotenoid biosynthesis; phytoene biosynthesis; all-trans-phytoene from geranylgeranyl diphosphate: step 1/1.</text>
</comment>
<keyword evidence="5" id="KW-0808">Transferase</keyword>
<evidence type="ECO:0000256" key="7">
    <source>
        <dbReference type="ARBA" id="ARBA00023229"/>
    </source>
</evidence>
<dbReference type="InterPro" id="IPR019845">
    <property type="entry name" value="Squalene/phytoene_synthase_CS"/>
</dbReference>
<dbReference type="GO" id="GO:0046905">
    <property type="term" value="F:15-cis-phytoene synthase activity"/>
    <property type="evidence" value="ECO:0000318"/>
    <property type="project" value="GO_Central"/>
</dbReference>
<dbReference type="CDD" id="cd00683">
    <property type="entry name" value="Trans_IPPS_HH"/>
    <property type="match status" value="1"/>
</dbReference>
<reference evidence="9" key="2">
    <citation type="submission" date="2025-08" db="UniProtKB">
        <authorList>
            <consortium name="RefSeq"/>
        </authorList>
    </citation>
    <scope>IDENTIFICATION</scope>
    <source>
        <tissue evidence="9">Leaf</tissue>
    </source>
</reference>
<keyword evidence="7" id="KW-0414">Isoprene biosynthesis</keyword>
<dbReference type="OrthoDB" id="6600518at2759"/>
<proteinExistence type="inferred from homology"/>
<dbReference type="SUPFAM" id="SSF48576">
    <property type="entry name" value="Terpenoid synthases"/>
    <property type="match status" value="1"/>
</dbReference>
<dbReference type="InterPro" id="IPR002060">
    <property type="entry name" value="Squ/phyt_synthse"/>
</dbReference>